<dbReference type="GO" id="GO:0006351">
    <property type="term" value="P:DNA-templated transcription"/>
    <property type="evidence" value="ECO:0007669"/>
    <property type="project" value="InterPro"/>
</dbReference>
<dbReference type="GeneID" id="18813378"/>
<dbReference type="Proteomes" id="UP000008064">
    <property type="component" value="Unassembled WGS sequence"/>
</dbReference>
<organism>
    <name type="scientific">Serpula lacrymans var. lacrymans (strain S7.9)</name>
    <name type="common">Dry rot fungus</name>
    <dbReference type="NCBI Taxonomy" id="578457"/>
    <lineage>
        <taxon>Eukaryota</taxon>
        <taxon>Fungi</taxon>
        <taxon>Dikarya</taxon>
        <taxon>Basidiomycota</taxon>
        <taxon>Agaricomycotina</taxon>
        <taxon>Agaricomycetes</taxon>
        <taxon>Agaricomycetidae</taxon>
        <taxon>Boletales</taxon>
        <taxon>Coniophorineae</taxon>
        <taxon>Serpulaceae</taxon>
        <taxon>Serpula</taxon>
    </lineage>
</organism>
<feature type="region of interest" description="Disordered" evidence="2">
    <location>
        <begin position="657"/>
        <end position="687"/>
    </location>
</feature>
<dbReference type="InterPro" id="IPR001138">
    <property type="entry name" value="Zn2Cys6_DnaBD"/>
</dbReference>
<feature type="compositionally biased region" description="Low complexity" evidence="2">
    <location>
        <begin position="629"/>
        <end position="645"/>
    </location>
</feature>
<dbReference type="InterPro" id="IPR050987">
    <property type="entry name" value="AtrR-like"/>
</dbReference>
<name>F8NY28_SERL9</name>
<sequence>MSSAEDDYNDNEQGSISMPGSKKRRIQRACDICRRKKIRSYSFECTYVEAAKCLIKYVESLENRLEKMEKLLQKVCPDADFTQELGGGHIDREKWAKAGQGAATPAEDLVPSDDEELIQLRLTESIRSMAINPMHYRFFGKSSGIMFIQKAIDLKKEYTGDEDSENFWVRKRPEFDSCFPWELAGKTIVDPNYVFPDDDLGLALVDLYFNYINSLYPFLHRPSFESSIAEGLHLRDSSFGAVYLLVCAVGSRWSDDPRVFLENTTSEHSCGWKYFEQVQMVRKTLLGPPCLYDLQVYCLSVIFLQGSSAPQACWTIVGIGVRLAQDVGAHRRKVYNPKPTMEDELWKRAFWVLVTLDRISSSSLGRPCAIQDEDIDLELPIECDDEYWETSDPEKAFKQPSDKPSAVSYFVNLLKLHQILAFALRTIYSINKSKVLLGFVGQQWEQHIVAELDSALNKWIDAVPDHLRWDPNREDDRFFMQSAGLYATYYHLQILIHRPFIPSPRKPSPLSFPSLAICTNAARSCSHVIDILRKRSGVASPYVQMSAFTAGIVLLLNIWGGKRSGLATDPIKEMSDVHKCMQVLRVCERRWHSAGRLWDILYELASVGDLPLPQPSPTGGNKRERDSDSPISAAPSSSSSAAVVPEVPRNIAGSRRVSHDIQPPQQQQKQQLQPAPTPPNPAAVFNLPVYSDDLGRLPLHGQVNFANPSGANPLDASAGMWFPMGTPSAPTQPRSSGVLANAGVGPYRDVSAPAYTMDELFYDQMANQYASPFSSAQAGATGQFGGPGPSMQALMGGTSAATQQHVGMLGHAGVHAANSVMDDDDDTMAMWSNAPTGFELDDWGTIFVVCSKYIGDGRIGGVYQCKLCDYDHLLNEGVIKLLHDQNKEKYLGIRSDMPPSHGCCRNRKHKRYMTFLKIKELQHSIILSHPQHFLDSLLIPLRLTAPPPDAPHGPANIDSKMANEFLLLFLCGPVVAKTPPYNALRRKHFAQRLFASGTARWGDAKKTSNGAAEETGEPVEGVEGYVGDVESLGEEESEGGLKWEEKGASHTDVPYYVDPVPSLLVTQKRRDLHRINFARKEDPRMYFGFHHISTCVSEPIGMGSKLSQTMHCFHAVCHVDILILGAGWTSKFLIPLCESRGLSFAATSRAGGNGTIKFEFGDDGDDEEQYNALPNAQTVLITFPITGNGASTRLVQSYAHTHGQLSETHFIQLGTTSIWDMSAMKDTTSAWFDRQSPVNDHPRARAEAEFLALSSGSVSTTVLNLSGLWGGERSVKNWIGRVLNSKESLRNRGSLHMVHGIDVARAILAVHVQFGLAKGQRWIINDMRVHDLWELAAAWGDPNISGQVDGDASTKQGSVPLDDSDPPGPQPRWVMELMMEEGAIRFERVLDDVWVIAE</sequence>
<dbReference type="EMBL" id="GL945434">
    <property type="protein sequence ID" value="EGO24220.1"/>
    <property type="molecule type" value="Genomic_DNA"/>
</dbReference>
<dbReference type="HOGENOM" id="CLU_254498_0_0_1"/>
<dbReference type="RefSeq" id="XP_007318239.1">
    <property type="nucleotide sequence ID" value="XM_007318177.1"/>
</dbReference>
<protein>
    <recommendedName>
        <fullName evidence="3">Xylanolytic transcriptional activator regulatory domain-containing protein</fullName>
    </recommendedName>
</protein>
<dbReference type="CDD" id="cd12148">
    <property type="entry name" value="fungal_TF_MHR"/>
    <property type="match status" value="1"/>
</dbReference>
<evidence type="ECO:0000256" key="1">
    <source>
        <dbReference type="ARBA" id="ARBA00023242"/>
    </source>
</evidence>
<gene>
    <name evidence="4" type="ORF">SERLADRAFT_415401</name>
</gene>
<dbReference type="PANTHER" id="PTHR46910:SF38">
    <property type="entry name" value="ZN(2)-C6 FUNGAL-TYPE DOMAIN-CONTAINING PROTEIN"/>
    <property type="match status" value="1"/>
</dbReference>
<evidence type="ECO:0000259" key="3">
    <source>
        <dbReference type="SMART" id="SM00906"/>
    </source>
</evidence>
<dbReference type="GO" id="GO:0003677">
    <property type="term" value="F:DNA binding"/>
    <property type="evidence" value="ECO:0007669"/>
    <property type="project" value="InterPro"/>
</dbReference>
<dbReference type="GO" id="GO:0008270">
    <property type="term" value="F:zinc ion binding"/>
    <property type="evidence" value="ECO:0007669"/>
    <property type="project" value="InterPro"/>
</dbReference>
<dbReference type="InterPro" id="IPR007219">
    <property type="entry name" value="XnlR_reg_dom"/>
</dbReference>
<dbReference type="OrthoDB" id="4456959at2759"/>
<dbReference type="PANTHER" id="PTHR46910">
    <property type="entry name" value="TRANSCRIPTION FACTOR PDR1"/>
    <property type="match status" value="1"/>
</dbReference>
<dbReference type="CDD" id="cd00067">
    <property type="entry name" value="GAL4"/>
    <property type="match status" value="1"/>
</dbReference>
<feature type="region of interest" description="Disordered" evidence="2">
    <location>
        <begin position="1"/>
        <end position="20"/>
    </location>
</feature>
<reference evidence="4" key="1">
    <citation type="submission" date="2011-04" db="EMBL/GenBank/DDBJ databases">
        <title>Evolution of plant cell wall degrading machinery underlies the functional diversity of forest fungi.</title>
        <authorList>
            <consortium name="US DOE Joint Genome Institute (JGI-PGF)"/>
            <person name="Eastwood D.C."/>
            <person name="Floudas D."/>
            <person name="Binder M."/>
            <person name="Majcherczyk A."/>
            <person name="Schneider P."/>
            <person name="Aerts A."/>
            <person name="Asiegbu F.O."/>
            <person name="Baker S.E."/>
            <person name="Barry K."/>
            <person name="Bendiksby M."/>
            <person name="Blumentritt M."/>
            <person name="Coutinho P.M."/>
            <person name="Cullen D."/>
            <person name="Cullen D."/>
            <person name="Gathman A."/>
            <person name="Goodell B."/>
            <person name="Henrissat B."/>
            <person name="Ihrmark K."/>
            <person name="Kauserud H."/>
            <person name="Kohler A."/>
            <person name="LaButti K."/>
            <person name="Lapidus A."/>
            <person name="Lavin J.L."/>
            <person name="Lee Y.-H."/>
            <person name="Lindquist E."/>
            <person name="Lilly W."/>
            <person name="Lucas S."/>
            <person name="Morin E."/>
            <person name="Murat C."/>
            <person name="Oguiza J.A."/>
            <person name="Park J."/>
            <person name="Pisabarro A.G."/>
            <person name="Riley R."/>
            <person name="Rosling A."/>
            <person name="Salamov A."/>
            <person name="Schmidt O."/>
            <person name="Schmutz J."/>
            <person name="Skrede I."/>
            <person name="Stenlid J."/>
            <person name="Wiebenga A."/>
            <person name="Xie X."/>
            <person name="Kues U."/>
            <person name="Hibbett D.S."/>
            <person name="Hoffmeister D."/>
            <person name="Hogberg N."/>
            <person name="Martin F."/>
            <person name="Grigoriev I.V."/>
            <person name="Watkinson S.C."/>
        </authorList>
    </citation>
    <scope>NUCLEOTIDE SEQUENCE</scope>
    <source>
        <strain evidence="4">S7.9</strain>
    </source>
</reference>
<feature type="compositionally biased region" description="Acidic residues" evidence="2">
    <location>
        <begin position="1"/>
        <end position="10"/>
    </location>
</feature>
<feature type="compositionally biased region" description="Low complexity" evidence="2">
    <location>
        <begin position="662"/>
        <end position="674"/>
    </location>
</feature>
<feature type="region of interest" description="Disordered" evidence="2">
    <location>
        <begin position="611"/>
        <end position="645"/>
    </location>
</feature>
<dbReference type="GO" id="GO:0000981">
    <property type="term" value="F:DNA-binding transcription factor activity, RNA polymerase II-specific"/>
    <property type="evidence" value="ECO:0007669"/>
    <property type="project" value="InterPro"/>
</dbReference>
<evidence type="ECO:0000256" key="2">
    <source>
        <dbReference type="SAM" id="MobiDB-lite"/>
    </source>
</evidence>
<accession>F8NY28</accession>
<evidence type="ECO:0000313" key="4">
    <source>
        <dbReference type="EMBL" id="EGO24220.1"/>
    </source>
</evidence>
<dbReference type="Gene3D" id="3.40.50.720">
    <property type="entry name" value="NAD(P)-binding Rossmann-like Domain"/>
    <property type="match status" value="1"/>
</dbReference>
<proteinExistence type="predicted"/>
<feature type="region of interest" description="Disordered" evidence="2">
    <location>
        <begin position="1346"/>
        <end position="1370"/>
    </location>
</feature>
<dbReference type="Pfam" id="PF04082">
    <property type="entry name" value="Fungal_trans"/>
    <property type="match status" value="1"/>
</dbReference>
<dbReference type="SMART" id="SM00906">
    <property type="entry name" value="Fungal_trans"/>
    <property type="match status" value="1"/>
</dbReference>
<keyword evidence="1" id="KW-0539">Nucleus</keyword>
<feature type="domain" description="Xylanolytic transcriptional activator regulatory" evidence="3">
    <location>
        <begin position="313"/>
        <end position="386"/>
    </location>
</feature>
<dbReference type="KEGG" id="sla:SERLADRAFT_415401"/>